<evidence type="ECO:0000313" key="6">
    <source>
        <dbReference type="Proteomes" id="UP000447833"/>
    </source>
</evidence>
<dbReference type="GO" id="GO:0016787">
    <property type="term" value="F:hydrolase activity"/>
    <property type="evidence" value="ECO:0007669"/>
    <property type="project" value="UniProtKB-KW"/>
</dbReference>
<accession>A0A845EY70</accession>
<organism evidence="5 6">
    <name type="scientific">Guptibacillus hwajinpoensis</name>
    <dbReference type="NCBI Taxonomy" id="208199"/>
    <lineage>
        <taxon>Bacteria</taxon>
        <taxon>Bacillati</taxon>
        <taxon>Bacillota</taxon>
        <taxon>Bacilli</taxon>
        <taxon>Bacillales</taxon>
        <taxon>Guptibacillaceae</taxon>
        <taxon>Guptibacillus</taxon>
    </lineage>
</organism>
<dbReference type="AlphaFoldDB" id="A0A845EY70"/>
<protein>
    <submittedName>
        <fullName evidence="5">NUDIX domain-containing protein</fullName>
    </submittedName>
</protein>
<dbReference type="PRINTS" id="PR00502">
    <property type="entry name" value="NUDIXFAMILY"/>
</dbReference>
<proteinExistence type="inferred from homology"/>
<evidence type="ECO:0000256" key="3">
    <source>
        <dbReference type="RuleBase" id="RU003476"/>
    </source>
</evidence>
<dbReference type="Gene3D" id="3.90.79.10">
    <property type="entry name" value="Nucleoside Triphosphate Pyrophosphohydrolase"/>
    <property type="match status" value="1"/>
</dbReference>
<reference evidence="5 6" key="1">
    <citation type="submission" date="2019-11" db="EMBL/GenBank/DDBJ databases">
        <title>Genome sequences of 17 halophilic strains isolated from different environments.</title>
        <authorList>
            <person name="Furrow R.E."/>
        </authorList>
    </citation>
    <scope>NUCLEOTIDE SEQUENCE [LARGE SCALE GENOMIC DNA]</scope>
    <source>
        <strain evidence="5 6">22506_14_FS</strain>
    </source>
</reference>
<evidence type="ECO:0000259" key="4">
    <source>
        <dbReference type="PROSITE" id="PS51462"/>
    </source>
</evidence>
<dbReference type="Pfam" id="PF00293">
    <property type="entry name" value="NUDIX"/>
    <property type="match status" value="1"/>
</dbReference>
<evidence type="ECO:0000313" key="5">
    <source>
        <dbReference type="EMBL" id="MYL63511.1"/>
    </source>
</evidence>
<comment type="caution">
    <text evidence="5">The sequence shown here is derived from an EMBL/GenBank/DDBJ whole genome shotgun (WGS) entry which is preliminary data.</text>
</comment>
<comment type="cofactor">
    <cofactor evidence="1">
        <name>Mg(2+)</name>
        <dbReference type="ChEBI" id="CHEBI:18420"/>
    </cofactor>
</comment>
<keyword evidence="2 3" id="KW-0378">Hydrolase</keyword>
<name>A0A845EY70_9BACL</name>
<dbReference type="Proteomes" id="UP000447833">
    <property type="component" value="Unassembled WGS sequence"/>
</dbReference>
<dbReference type="RefSeq" id="WP_160919101.1">
    <property type="nucleotide sequence ID" value="NZ_WMEY01000002.1"/>
</dbReference>
<dbReference type="PROSITE" id="PS00893">
    <property type="entry name" value="NUDIX_BOX"/>
    <property type="match status" value="1"/>
</dbReference>
<dbReference type="PANTHER" id="PTHR43046:SF2">
    <property type="entry name" value="8-OXO-DGTP DIPHOSPHATASE-RELATED"/>
    <property type="match status" value="1"/>
</dbReference>
<evidence type="ECO:0000256" key="2">
    <source>
        <dbReference type="ARBA" id="ARBA00022801"/>
    </source>
</evidence>
<feature type="domain" description="Nudix hydrolase" evidence="4">
    <location>
        <begin position="15"/>
        <end position="147"/>
    </location>
</feature>
<sequence length="158" mass="17800">MDYVKDLRLLVGHKPLILTGAVVLIINEKGELLLQHRTDGGWGLPGGLMELGESLQDTARREVKEETGLKVGDLELLDVFSGPEYYVKVSNGDELYSVTTVYLTSDVNGNFEIDHSESIEVEYFSLNNLPEGLTDEYRSYIMPYLKRVDSRLDSILDK</sequence>
<dbReference type="InterPro" id="IPR020476">
    <property type="entry name" value="Nudix_hydrolase"/>
</dbReference>
<comment type="similarity">
    <text evidence="3">Belongs to the Nudix hydrolase family.</text>
</comment>
<dbReference type="PANTHER" id="PTHR43046">
    <property type="entry name" value="GDP-MANNOSE MANNOSYL HYDROLASE"/>
    <property type="match status" value="1"/>
</dbReference>
<evidence type="ECO:0000256" key="1">
    <source>
        <dbReference type="ARBA" id="ARBA00001946"/>
    </source>
</evidence>
<dbReference type="InterPro" id="IPR000086">
    <property type="entry name" value="NUDIX_hydrolase_dom"/>
</dbReference>
<dbReference type="EMBL" id="WMEY01000002">
    <property type="protein sequence ID" value="MYL63511.1"/>
    <property type="molecule type" value="Genomic_DNA"/>
</dbReference>
<gene>
    <name evidence="5" type="ORF">GLW07_09115</name>
</gene>
<dbReference type="SUPFAM" id="SSF55811">
    <property type="entry name" value="Nudix"/>
    <property type="match status" value="1"/>
</dbReference>
<dbReference type="InterPro" id="IPR015797">
    <property type="entry name" value="NUDIX_hydrolase-like_dom_sf"/>
</dbReference>
<dbReference type="InterPro" id="IPR020084">
    <property type="entry name" value="NUDIX_hydrolase_CS"/>
</dbReference>
<dbReference type="CDD" id="cd04677">
    <property type="entry name" value="NUDIX_Hydrolase"/>
    <property type="match status" value="1"/>
</dbReference>
<dbReference type="PROSITE" id="PS51462">
    <property type="entry name" value="NUDIX"/>
    <property type="match status" value="1"/>
</dbReference>